<protein>
    <submittedName>
        <fullName evidence="2">Uncharacterized protein</fullName>
    </submittedName>
</protein>
<feature type="chain" id="PRO_5032887769" evidence="1">
    <location>
        <begin position="33"/>
        <end position="330"/>
    </location>
</feature>
<organism evidence="2 3">
    <name type="scientific">Paraglaciecola mesophila</name>
    <dbReference type="NCBI Taxonomy" id="197222"/>
    <lineage>
        <taxon>Bacteria</taxon>
        <taxon>Pseudomonadati</taxon>
        <taxon>Pseudomonadota</taxon>
        <taxon>Gammaproteobacteria</taxon>
        <taxon>Alteromonadales</taxon>
        <taxon>Alteromonadaceae</taxon>
        <taxon>Paraglaciecola</taxon>
    </lineage>
</organism>
<evidence type="ECO:0000256" key="1">
    <source>
        <dbReference type="SAM" id="SignalP"/>
    </source>
</evidence>
<proteinExistence type="predicted"/>
<dbReference type="Proteomes" id="UP000464524">
    <property type="component" value="Chromosome"/>
</dbReference>
<dbReference type="AlphaFoldDB" id="A0A857JQV7"/>
<keyword evidence="1" id="KW-0732">Signal</keyword>
<accession>A0A857JQV7</accession>
<gene>
    <name evidence="2" type="ORF">FX988_04088</name>
</gene>
<dbReference type="KEGG" id="pmes:FX988_04088"/>
<evidence type="ECO:0000313" key="2">
    <source>
        <dbReference type="EMBL" id="QHJ13808.1"/>
    </source>
</evidence>
<reference evidence="2 3" key="1">
    <citation type="submission" date="2019-12" db="EMBL/GenBank/DDBJ databases">
        <title>Genome sequencing and assembly of endphytes of Porphyra tenera.</title>
        <authorList>
            <person name="Park J.M."/>
            <person name="Shin R."/>
            <person name="Jo S.H."/>
        </authorList>
    </citation>
    <scope>NUCLEOTIDE SEQUENCE [LARGE SCALE GENOMIC DNA]</scope>
    <source>
        <strain evidence="2 3">GPM4</strain>
    </source>
</reference>
<name>A0A857JQV7_9ALTE</name>
<dbReference type="EMBL" id="CP047656">
    <property type="protein sequence ID" value="QHJ13808.1"/>
    <property type="molecule type" value="Genomic_DNA"/>
</dbReference>
<dbReference type="Gene3D" id="2.60.120.260">
    <property type="entry name" value="Galactose-binding domain-like"/>
    <property type="match status" value="1"/>
</dbReference>
<evidence type="ECO:0000313" key="3">
    <source>
        <dbReference type="Proteomes" id="UP000464524"/>
    </source>
</evidence>
<keyword evidence="3" id="KW-1185">Reference proteome</keyword>
<feature type="signal peptide" evidence="1">
    <location>
        <begin position="1"/>
        <end position="32"/>
    </location>
</feature>
<sequence>MRANFHALKSNHVIFFCSLVVLCMMNIASAFAANSQAPSFTQGLGKTTNEGLFDCGPRARISRMGTITAEDGSEWVVPGENHFDSAPKAADLYNECNGNTHASLEEVDPASVPVFDAGGEEEFVMYLFADNYFELYVNGTLLAVDPVPFTPFNSNLVRFKARRPMTVAVKMIDWEENLGLGSEHNRGADYHPGDGGLVAHIQDAKGKTVALTDSSWKAQTFYIAPLQVRNCLTVKGQMRDSSRCAVTSVRDGSEFSAAHWAIPPQWMSADFDDSIWPYATTFSNKTVGVDNKRAYTNFTTIFDSQNADAQFIWSSNLVLDNVVLLRKTIE</sequence>